<evidence type="ECO:0000256" key="3">
    <source>
        <dbReference type="ARBA" id="ARBA00007110"/>
    </source>
</evidence>
<evidence type="ECO:0000313" key="13">
    <source>
        <dbReference type="Proteomes" id="UP000281498"/>
    </source>
</evidence>
<evidence type="ECO:0000313" key="12">
    <source>
        <dbReference type="EMBL" id="RKL66204.1"/>
    </source>
</evidence>
<dbReference type="AlphaFoldDB" id="A0A3A9JZ78"/>
<accession>A0A3A9JZ78</accession>
<evidence type="ECO:0000256" key="7">
    <source>
        <dbReference type="ARBA" id="ARBA00022676"/>
    </source>
</evidence>
<dbReference type="PANTHER" id="PTHR43463:SF1">
    <property type="entry name" value="NICOTINATE-NUCLEOTIDE--DIMETHYLBENZIMIDAZOLE PHOSPHORIBOSYLTRANSFERASE"/>
    <property type="match status" value="1"/>
</dbReference>
<keyword evidence="6 11" id="KW-0169">Cobalamin biosynthesis</keyword>
<protein>
    <recommendedName>
        <fullName evidence="5 11">Nicotinate-nucleotide--dimethylbenzimidazole phosphoribosyltransferase</fullName>
        <shortName evidence="11">NN:DBI PRT</shortName>
        <ecNumber evidence="4 11">2.4.2.21</ecNumber>
    </recommendedName>
    <alternativeName>
        <fullName evidence="9 11">N(1)-alpha-phosphoribosyltransferase</fullName>
    </alternativeName>
</protein>
<sequence length="354" mass="37094">MMEQTIKKIKAVDKSITKEVEAYLDTLTKPPGSLGRLEELAVQLAEITGENFPQVTPPAIIVFAGDHGVVNEGVSAFPQAVTAQMVHNFLDGGSAINVLANQLEAFLEVVDVGVAETIERDGLVVEKIGFGTKNFAEEDALTKVEVEKAIRVGINMSEKVIGQGAKSLILGEMGIGNTTSSSAILAAVSGAEVSKVVGTGTGISSETLIKKQRVIEQALADRRPAKDDPLDILAKVGGLEIAAMVGAMLGGASRQTPILVDGFISTVAAILATKLCSKVRDYLIFGHHSQEAGHTFALALLDAKPLLNLNFRLGEGTGAAMAFPILEASTRILREMATFSSAGVSDAEKGNAEN</sequence>
<dbReference type="NCBIfam" id="TIGR03160">
    <property type="entry name" value="cobT_DBIPRT"/>
    <property type="match status" value="1"/>
</dbReference>
<keyword evidence="8 11" id="KW-0808">Transferase</keyword>
<evidence type="ECO:0000256" key="5">
    <source>
        <dbReference type="ARBA" id="ARBA00015486"/>
    </source>
</evidence>
<comment type="pathway">
    <text evidence="2 11">Nucleoside biosynthesis; alpha-ribazole biosynthesis; alpha-ribazole from 5,6-dimethylbenzimidazole: step 1/2.</text>
</comment>
<comment type="caution">
    <text evidence="12">The sequence shown here is derived from an EMBL/GenBank/DDBJ whole genome shotgun (WGS) entry which is preliminary data.</text>
</comment>
<keyword evidence="13" id="KW-1185">Reference proteome</keyword>
<dbReference type="InterPro" id="IPR003200">
    <property type="entry name" value="Nict_dMeBzImd_PRibTrfase"/>
</dbReference>
<dbReference type="InterPro" id="IPR036087">
    <property type="entry name" value="Nict_dMeBzImd_PRibTrfase_sf"/>
</dbReference>
<dbReference type="UniPathway" id="UPA00061">
    <property type="reaction ID" value="UER00516"/>
</dbReference>
<keyword evidence="7 11" id="KW-0328">Glycosyltransferase</keyword>
<comment type="catalytic activity">
    <reaction evidence="10 11">
        <text>5,6-dimethylbenzimidazole + nicotinate beta-D-ribonucleotide = alpha-ribazole 5'-phosphate + nicotinate + H(+)</text>
        <dbReference type="Rhea" id="RHEA:11196"/>
        <dbReference type="ChEBI" id="CHEBI:15378"/>
        <dbReference type="ChEBI" id="CHEBI:15890"/>
        <dbReference type="ChEBI" id="CHEBI:32544"/>
        <dbReference type="ChEBI" id="CHEBI:57502"/>
        <dbReference type="ChEBI" id="CHEBI:57918"/>
        <dbReference type="EC" id="2.4.2.21"/>
    </reaction>
</comment>
<dbReference type="GO" id="GO:0009236">
    <property type="term" value="P:cobalamin biosynthetic process"/>
    <property type="evidence" value="ECO:0007669"/>
    <property type="project" value="UniProtKB-UniRule"/>
</dbReference>
<dbReference type="Gene3D" id="1.10.1610.10">
    <property type="match status" value="1"/>
</dbReference>
<dbReference type="Pfam" id="PF02277">
    <property type="entry name" value="DBI_PRT"/>
    <property type="match status" value="1"/>
</dbReference>
<dbReference type="Proteomes" id="UP000281498">
    <property type="component" value="Unassembled WGS sequence"/>
</dbReference>
<evidence type="ECO:0000256" key="11">
    <source>
        <dbReference type="HAMAP-Rule" id="MF_00230"/>
    </source>
</evidence>
<comment type="similarity">
    <text evidence="3 11">Belongs to the CobT family.</text>
</comment>
<dbReference type="CDD" id="cd02439">
    <property type="entry name" value="DMB-PRT_CobT"/>
    <property type="match status" value="1"/>
</dbReference>
<dbReference type="InterPro" id="IPR017846">
    <property type="entry name" value="Nict_dMeBzImd_PRibTrfase_bact"/>
</dbReference>
<comment type="function">
    <text evidence="1 11">Catalyzes the synthesis of alpha-ribazole-5'-phosphate from nicotinate mononucleotide (NAMN) and 5,6-dimethylbenzimidazole (DMB).</text>
</comment>
<dbReference type="Gene3D" id="3.40.50.10210">
    <property type="match status" value="1"/>
</dbReference>
<evidence type="ECO:0000256" key="2">
    <source>
        <dbReference type="ARBA" id="ARBA00005049"/>
    </source>
</evidence>
<dbReference type="PANTHER" id="PTHR43463">
    <property type="entry name" value="NICOTINATE-NUCLEOTIDE--DIMETHYLBENZIMIDAZOLE PHOSPHORIBOSYLTRANSFERASE"/>
    <property type="match status" value="1"/>
</dbReference>
<evidence type="ECO:0000256" key="10">
    <source>
        <dbReference type="ARBA" id="ARBA00047340"/>
    </source>
</evidence>
<reference evidence="12 13" key="1">
    <citation type="submission" date="2017-10" db="EMBL/GenBank/DDBJ databases">
        <title>Bacillus sp. nov., a halophilic bacterium isolated from a Keqin Lake.</title>
        <authorList>
            <person name="Wang H."/>
        </authorList>
    </citation>
    <scope>NUCLEOTIDE SEQUENCE [LARGE SCALE GENOMIC DNA]</scope>
    <source>
        <strain evidence="12 13">KCTC 13187</strain>
    </source>
</reference>
<feature type="active site" description="Proton acceptor" evidence="11">
    <location>
        <position position="315"/>
    </location>
</feature>
<evidence type="ECO:0000256" key="1">
    <source>
        <dbReference type="ARBA" id="ARBA00002197"/>
    </source>
</evidence>
<organism evidence="12 13">
    <name type="scientific">Salipaludibacillus neizhouensis</name>
    <dbReference type="NCBI Taxonomy" id="885475"/>
    <lineage>
        <taxon>Bacteria</taxon>
        <taxon>Bacillati</taxon>
        <taxon>Bacillota</taxon>
        <taxon>Bacilli</taxon>
        <taxon>Bacillales</taxon>
        <taxon>Bacillaceae</taxon>
    </lineage>
</organism>
<name>A0A3A9JZ78_9BACI</name>
<evidence type="ECO:0000256" key="6">
    <source>
        <dbReference type="ARBA" id="ARBA00022573"/>
    </source>
</evidence>
<evidence type="ECO:0000256" key="4">
    <source>
        <dbReference type="ARBA" id="ARBA00011991"/>
    </source>
</evidence>
<dbReference type="OrthoDB" id="9781491at2"/>
<dbReference type="FunFam" id="3.40.50.10210:FF:000001">
    <property type="entry name" value="Nicotinate-nucleotide--dimethylbenzimidazole phosphoribosyltransferase"/>
    <property type="match status" value="1"/>
</dbReference>
<dbReference type="SUPFAM" id="SSF52733">
    <property type="entry name" value="Nicotinate mononucleotide:5,6-dimethylbenzimidazole phosphoribosyltransferase (CobT)"/>
    <property type="match status" value="1"/>
</dbReference>
<dbReference type="InterPro" id="IPR023195">
    <property type="entry name" value="Nict_dMeBzImd_PRibTrfase_N"/>
</dbReference>
<dbReference type="EMBL" id="PDOE01000008">
    <property type="protein sequence ID" value="RKL66204.1"/>
    <property type="molecule type" value="Genomic_DNA"/>
</dbReference>
<dbReference type="EC" id="2.4.2.21" evidence="4 11"/>
<evidence type="ECO:0000256" key="9">
    <source>
        <dbReference type="ARBA" id="ARBA00030686"/>
    </source>
</evidence>
<proteinExistence type="inferred from homology"/>
<evidence type="ECO:0000256" key="8">
    <source>
        <dbReference type="ARBA" id="ARBA00022679"/>
    </source>
</evidence>
<dbReference type="GO" id="GO:0008939">
    <property type="term" value="F:nicotinate-nucleotide-dimethylbenzimidazole phosphoribosyltransferase activity"/>
    <property type="evidence" value="ECO:0007669"/>
    <property type="project" value="UniProtKB-UniRule"/>
</dbReference>
<dbReference type="HAMAP" id="MF_00230">
    <property type="entry name" value="CobT"/>
    <property type="match status" value="1"/>
</dbReference>
<gene>
    <name evidence="11 12" type="primary">cobT</name>
    <name evidence="12" type="ORF">CR203_16755</name>
</gene>
<dbReference type="NCBIfam" id="NF000996">
    <property type="entry name" value="PRK00105.1"/>
    <property type="match status" value="1"/>
</dbReference>